<dbReference type="Pfam" id="PF13628">
    <property type="entry name" value="DUF4142"/>
    <property type="match status" value="1"/>
</dbReference>
<organism evidence="3 4">
    <name type="scientific">Sphingomonas crocodyli</name>
    <dbReference type="NCBI Taxonomy" id="1979270"/>
    <lineage>
        <taxon>Bacteria</taxon>
        <taxon>Pseudomonadati</taxon>
        <taxon>Pseudomonadota</taxon>
        <taxon>Alphaproteobacteria</taxon>
        <taxon>Sphingomonadales</taxon>
        <taxon>Sphingomonadaceae</taxon>
        <taxon>Sphingomonas</taxon>
    </lineage>
</organism>
<dbReference type="InterPro" id="IPR025419">
    <property type="entry name" value="DUF4142"/>
</dbReference>
<reference evidence="3 4" key="1">
    <citation type="submission" date="2019-01" db="EMBL/GenBank/DDBJ databases">
        <authorList>
            <person name="Chen W.-M."/>
        </authorList>
    </citation>
    <scope>NUCLEOTIDE SEQUENCE [LARGE SCALE GENOMIC DNA]</scope>
    <source>
        <strain evidence="3 4">CCP-7</strain>
    </source>
</reference>
<proteinExistence type="predicted"/>
<evidence type="ECO:0000256" key="1">
    <source>
        <dbReference type="SAM" id="SignalP"/>
    </source>
</evidence>
<feature type="chain" id="PRO_5019025245" evidence="1">
    <location>
        <begin position="20"/>
        <end position="200"/>
    </location>
</feature>
<feature type="signal peptide" evidence="1">
    <location>
        <begin position="1"/>
        <end position="19"/>
    </location>
</feature>
<accession>A0A437M832</accession>
<dbReference type="OrthoDB" id="8005547at2"/>
<dbReference type="AlphaFoldDB" id="A0A437M832"/>
<dbReference type="PROSITE" id="PS51257">
    <property type="entry name" value="PROKAR_LIPOPROTEIN"/>
    <property type="match status" value="1"/>
</dbReference>
<keyword evidence="1" id="KW-0732">Signal</keyword>
<feature type="domain" description="DUF4142" evidence="2">
    <location>
        <begin position="62"/>
        <end position="195"/>
    </location>
</feature>
<gene>
    <name evidence="3" type="ORF">EOD43_07245</name>
</gene>
<dbReference type="Proteomes" id="UP000282971">
    <property type="component" value="Unassembled WGS sequence"/>
</dbReference>
<dbReference type="PANTHER" id="PTHR38593:SF1">
    <property type="entry name" value="BLR2558 PROTEIN"/>
    <property type="match status" value="1"/>
</dbReference>
<protein>
    <submittedName>
        <fullName evidence="3">DUF4142 domain-containing protein</fullName>
    </submittedName>
</protein>
<comment type="caution">
    <text evidence="3">The sequence shown here is derived from an EMBL/GenBank/DDBJ whole genome shotgun (WGS) entry which is preliminary data.</text>
</comment>
<dbReference type="RefSeq" id="WP_127742481.1">
    <property type="nucleotide sequence ID" value="NZ_SACN01000001.1"/>
</dbReference>
<keyword evidence="4" id="KW-1185">Reference proteome</keyword>
<dbReference type="Gene3D" id="1.20.1260.10">
    <property type="match status" value="1"/>
</dbReference>
<evidence type="ECO:0000313" key="4">
    <source>
        <dbReference type="Proteomes" id="UP000282971"/>
    </source>
</evidence>
<evidence type="ECO:0000259" key="2">
    <source>
        <dbReference type="Pfam" id="PF13628"/>
    </source>
</evidence>
<dbReference type="EMBL" id="SACN01000001">
    <property type="protein sequence ID" value="RVT93654.1"/>
    <property type="molecule type" value="Genomic_DNA"/>
</dbReference>
<sequence>MKKLILASSAALLALSVAACGPKTEQAAADATNTASDLADQAGAVAGNAMEDVQAAVTPTPTAQEFINTAAKSDAFEIESAKLAATNAASAEVKAFAADMITAHTKSSADIKAAAGTLTPDAALTKDQQDDLAELKGLKGAAFDEEYIDQQVDAHEDALTLMQGYAKDGDNASLKTAAGAIAPTVSKHLEMIRALDAKKD</sequence>
<name>A0A437M832_9SPHN</name>
<evidence type="ECO:0000313" key="3">
    <source>
        <dbReference type="EMBL" id="RVT93654.1"/>
    </source>
</evidence>
<dbReference type="PANTHER" id="PTHR38593">
    <property type="entry name" value="BLR2558 PROTEIN"/>
    <property type="match status" value="1"/>
</dbReference>
<dbReference type="InterPro" id="IPR012347">
    <property type="entry name" value="Ferritin-like"/>
</dbReference>